<dbReference type="Proteomes" id="UP001152087">
    <property type="component" value="Unassembled WGS sequence"/>
</dbReference>
<dbReference type="AlphaFoldDB" id="A0A9W8V2K3"/>
<reference evidence="2" key="1">
    <citation type="submission" date="2022-09" db="EMBL/GenBank/DDBJ databases">
        <title>Fusarium specimens isolated from Avocado Roots.</title>
        <authorList>
            <person name="Stajich J."/>
            <person name="Roper C."/>
            <person name="Heimlech-Rivalta G."/>
        </authorList>
    </citation>
    <scope>NUCLEOTIDE SEQUENCE</scope>
    <source>
        <strain evidence="2">A02</strain>
    </source>
</reference>
<protein>
    <submittedName>
        <fullName evidence="2">Uncharacterized protein</fullName>
    </submittedName>
</protein>
<accession>A0A9W8V2K3</accession>
<feature type="compositionally biased region" description="Basic and acidic residues" evidence="1">
    <location>
        <begin position="16"/>
        <end position="33"/>
    </location>
</feature>
<evidence type="ECO:0000256" key="1">
    <source>
        <dbReference type="SAM" id="MobiDB-lite"/>
    </source>
</evidence>
<comment type="caution">
    <text evidence="2">The sequence shown here is derived from an EMBL/GenBank/DDBJ whole genome shotgun (WGS) entry which is preliminary data.</text>
</comment>
<proteinExistence type="predicted"/>
<dbReference type="EMBL" id="JAOQAV010000014">
    <property type="protein sequence ID" value="KAJ4188923.1"/>
    <property type="molecule type" value="Genomic_DNA"/>
</dbReference>
<gene>
    <name evidence="2" type="ORF">NW755_006423</name>
</gene>
<keyword evidence="3" id="KW-1185">Reference proteome</keyword>
<feature type="region of interest" description="Disordered" evidence="1">
    <location>
        <begin position="1"/>
        <end position="45"/>
    </location>
</feature>
<organism evidence="2 3">
    <name type="scientific">Fusarium falciforme</name>
    <dbReference type="NCBI Taxonomy" id="195108"/>
    <lineage>
        <taxon>Eukaryota</taxon>
        <taxon>Fungi</taxon>
        <taxon>Dikarya</taxon>
        <taxon>Ascomycota</taxon>
        <taxon>Pezizomycotina</taxon>
        <taxon>Sordariomycetes</taxon>
        <taxon>Hypocreomycetidae</taxon>
        <taxon>Hypocreales</taxon>
        <taxon>Nectriaceae</taxon>
        <taxon>Fusarium</taxon>
        <taxon>Fusarium solani species complex</taxon>
    </lineage>
</organism>
<sequence length="288" mass="31781">MTGRGKAGTPAPPRLPPRDPTFKTRPVPPERHFGVRSIGPGAASDIRRTAEPFEKLKQRAGPFSSYDRCGNSMYLLDSLDDGTNRLDADGLLVRDPTWGYFVFVASYSEAAMENLGPATEKVVEVVRRSLTKSQPEDESNPALGAEAIKRFKLDLIQDPEALQDASDDRIREEFNAMFKGHGLWPAGCGSSGPLMPARRFVCLVFDGATILELASISLPEDPKDVYEAFEQVTIKIIDRAWKRPGSGRGSYPGVDECPLYGLESAYYLTGDGDSGSMMDMYPMRNHFY</sequence>
<evidence type="ECO:0000313" key="3">
    <source>
        <dbReference type="Proteomes" id="UP001152087"/>
    </source>
</evidence>
<name>A0A9W8V2K3_9HYPO</name>
<evidence type="ECO:0000313" key="2">
    <source>
        <dbReference type="EMBL" id="KAJ4188923.1"/>
    </source>
</evidence>